<dbReference type="GO" id="GO:0006508">
    <property type="term" value="P:proteolysis"/>
    <property type="evidence" value="ECO:0007669"/>
    <property type="project" value="InterPro"/>
</dbReference>
<proteinExistence type="inferred from homology"/>
<feature type="domain" description="Reverse transcriptase zinc-binding" evidence="3">
    <location>
        <begin position="412"/>
        <end position="507"/>
    </location>
</feature>
<name>A0AAW2BS45_9ROSI</name>
<dbReference type="Pfam" id="PF00450">
    <property type="entry name" value="Peptidase_S10"/>
    <property type="match status" value="1"/>
</dbReference>
<evidence type="ECO:0000313" key="4">
    <source>
        <dbReference type="EMBL" id="KAK9988677.1"/>
    </source>
</evidence>
<dbReference type="PANTHER" id="PTHR33116:SF86">
    <property type="entry name" value="REVERSE TRANSCRIPTASE DOMAIN-CONTAINING PROTEIN"/>
    <property type="match status" value="1"/>
</dbReference>
<evidence type="ECO:0000313" key="5">
    <source>
        <dbReference type="Proteomes" id="UP001459277"/>
    </source>
</evidence>
<dbReference type="InterPro" id="IPR029058">
    <property type="entry name" value="AB_hydrolase_fold"/>
</dbReference>
<dbReference type="AlphaFoldDB" id="A0AAW2BS45"/>
<comment type="caution">
    <text evidence="4">The sequence shown here is derived from an EMBL/GenBank/DDBJ whole genome shotgun (WGS) entry which is preliminary data.</text>
</comment>
<feature type="chain" id="PRO_5043340588" description="Reverse transcriptase zinc-binding domain-containing protein" evidence="2">
    <location>
        <begin position="18"/>
        <end position="588"/>
    </location>
</feature>
<dbReference type="PANTHER" id="PTHR33116">
    <property type="entry name" value="REVERSE TRANSCRIPTASE ZINC-BINDING DOMAIN-CONTAINING PROTEIN-RELATED-RELATED"/>
    <property type="match status" value="1"/>
</dbReference>
<dbReference type="Gene3D" id="3.40.50.1820">
    <property type="entry name" value="alpha/beta hydrolase"/>
    <property type="match status" value="1"/>
</dbReference>
<evidence type="ECO:0000256" key="2">
    <source>
        <dbReference type="SAM" id="SignalP"/>
    </source>
</evidence>
<gene>
    <name evidence="4" type="ORF">SO802_028916</name>
</gene>
<dbReference type="EMBL" id="JAZDWU010000010">
    <property type="protein sequence ID" value="KAK9988677.1"/>
    <property type="molecule type" value="Genomic_DNA"/>
</dbReference>
<dbReference type="Pfam" id="PF13966">
    <property type="entry name" value="zf-RVT"/>
    <property type="match status" value="1"/>
</dbReference>
<evidence type="ECO:0000256" key="1">
    <source>
        <dbReference type="ARBA" id="ARBA00009431"/>
    </source>
</evidence>
<dbReference type="SUPFAM" id="SSF53474">
    <property type="entry name" value="alpha/beta-Hydrolases"/>
    <property type="match status" value="1"/>
</dbReference>
<accession>A0AAW2BS45</accession>
<comment type="similarity">
    <text evidence="1">Belongs to the peptidase S10 family.</text>
</comment>
<reference evidence="4 5" key="1">
    <citation type="submission" date="2024-01" db="EMBL/GenBank/DDBJ databases">
        <title>A telomere-to-telomere, gap-free genome of sweet tea (Lithocarpus litseifolius).</title>
        <authorList>
            <person name="Zhou J."/>
        </authorList>
    </citation>
    <scope>NUCLEOTIDE SEQUENCE [LARGE SCALE GENOMIC DNA]</scope>
    <source>
        <strain evidence="4">Zhou-2022a</strain>
        <tissue evidence="4">Leaf</tissue>
    </source>
</reference>
<organism evidence="4 5">
    <name type="scientific">Lithocarpus litseifolius</name>
    <dbReference type="NCBI Taxonomy" id="425828"/>
    <lineage>
        <taxon>Eukaryota</taxon>
        <taxon>Viridiplantae</taxon>
        <taxon>Streptophyta</taxon>
        <taxon>Embryophyta</taxon>
        <taxon>Tracheophyta</taxon>
        <taxon>Spermatophyta</taxon>
        <taxon>Magnoliopsida</taxon>
        <taxon>eudicotyledons</taxon>
        <taxon>Gunneridae</taxon>
        <taxon>Pentapetalae</taxon>
        <taxon>rosids</taxon>
        <taxon>fabids</taxon>
        <taxon>Fagales</taxon>
        <taxon>Fagaceae</taxon>
        <taxon>Lithocarpus</taxon>
    </lineage>
</organism>
<evidence type="ECO:0000259" key="3">
    <source>
        <dbReference type="Pfam" id="PF13966"/>
    </source>
</evidence>
<feature type="signal peptide" evidence="2">
    <location>
        <begin position="1"/>
        <end position="17"/>
    </location>
</feature>
<dbReference type="Proteomes" id="UP001459277">
    <property type="component" value="Unassembled WGS sequence"/>
</dbReference>
<dbReference type="InterPro" id="IPR001563">
    <property type="entry name" value="Peptidase_S10"/>
</dbReference>
<dbReference type="GO" id="GO:0004185">
    <property type="term" value="F:serine-type carboxypeptidase activity"/>
    <property type="evidence" value="ECO:0007669"/>
    <property type="project" value="InterPro"/>
</dbReference>
<keyword evidence="5" id="KW-1185">Reference proteome</keyword>
<sequence>MWLYIVSFLAVANLVASQSIINSLPGFSGDLPFKLETGYLGVGDLDEVQLFYYFIESERSPEDDPLVLWLTGGPGCSAFSGLVYEVGDSFIFCQATVEECQQLLSLLRSYEEASGQAINRQKSSIFFSRNTRPDVKRNIQRMMGARIMEDCEKYLGLPIVGGKSKVNTFRELQERISKRVMGWKEKYISKAGREILIKTVAQAIPIYTMGIFKIPKALCDTINSTLAKYWWGHTKEEKKIHWINWSKLCTPKQRGGMGFRDIQAFNLALLAKQAWRLIHNAHSLFYRVHKARYFPDCSFMDAALGHNPSYVWRSLLTAREIIREGACWKVGDGRYIEVSTHKWLSHKPEFLGEARPKIFVCELMNSETMQWDRDKIFDLFVYRTRMEILSIPLQNNTARDKLIWKENGSNKFTVKSAYRVALRIKDKTQCEHSRARMDRPTWKKIWKLNVPPKVRTFLWRACSNILPTRGNLHRRKVQVEPTCGLCCQCMETVEHVLWECPLARNVWTLSSRKIQKCLNEAPDFYSLFRLLKDKLTPQELEQWATVSWAIWNARNKFYFENTQRHPEEILREASGFLVEYQRLNAAQV</sequence>
<keyword evidence="2" id="KW-0732">Signal</keyword>
<protein>
    <recommendedName>
        <fullName evidence="3">Reverse transcriptase zinc-binding domain-containing protein</fullName>
    </recommendedName>
</protein>
<dbReference type="InterPro" id="IPR026960">
    <property type="entry name" value="RVT-Znf"/>
</dbReference>